<evidence type="ECO:0000313" key="6">
    <source>
        <dbReference type="EMBL" id="KUP90674.1"/>
    </source>
</evidence>
<evidence type="ECO:0000256" key="1">
    <source>
        <dbReference type="ARBA" id="ARBA00023015"/>
    </source>
</evidence>
<dbReference type="Proteomes" id="UP000068382">
    <property type="component" value="Unassembled WGS sequence"/>
</dbReference>
<organism evidence="6 7">
    <name type="scientific">Tritonibacter horizontis</name>
    <dbReference type="NCBI Taxonomy" id="1768241"/>
    <lineage>
        <taxon>Bacteria</taxon>
        <taxon>Pseudomonadati</taxon>
        <taxon>Pseudomonadota</taxon>
        <taxon>Alphaproteobacteria</taxon>
        <taxon>Rhodobacterales</taxon>
        <taxon>Paracoccaceae</taxon>
        <taxon>Tritonibacter</taxon>
    </lineage>
</organism>
<dbReference type="EMBL" id="LPUY01000138">
    <property type="protein sequence ID" value="KUP90674.1"/>
    <property type="molecule type" value="Genomic_DNA"/>
</dbReference>
<dbReference type="InterPro" id="IPR050109">
    <property type="entry name" value="HTH-type_TetR-like_transc_reg"/>
</dbReference>
<name>A0A132BQQ1_9RHOB</name>
<dbReference type="InterPro" id="IPR041490">
    <property type="entry name" value="KstR2_TetR_C"/>
</dbReference>
<sequence>MARTIAKDHDQKRTQILAASARLFAEEGYDRASMSQIARACGISKANIYHYYDGKDALLFDLLDSYLRRLRDRVCGLDLAGLDPATGLRSLLTEVLLAYEGADHEHKVQLNAMAALSDEQQEHLRAYQRDMLKRLSAILRAAAPDVFADDKAKLRAVAMSVFGMLNWHYMWNAAADTEDRKGYADLVAQLTLAGVAGL</sequence>
<evidence type="ECO:0000256" key="3">
    <source>
        <dbReference type="ARBA" id="ARBA00023163"/>
    </source>
</evidence>
<gene>
    <name evidence="6" type="primary">kstR2_4</name>
    <name evidence="6" type="ORF">TRIHO_45400</name>
</gene>
<dbReference type="Gene3D" id="1.10.357.10">
    <property type="entry name" value="Tetracycline Repressor, domain 2"/>
    <property type="match status" value="1"/>
</dbReference>
<dbReference type="PANTHER" id="PTHR30055:SF234">
    <property type="entry name" value="HTH-TYPE TRANSCRIPTIONAL REGULATOR BETI"/>
    <property type="match status" value="1"/>
</dbReference>
<comment type="caution">
    <text evidence="6">The sequence shown here is derived from an EMBL/GenBank/DDBJ whole genome shotgun (WGS) entry which is preliminary data.</text>
</comment>
<protein>
    <submittedName>
        <fullName evidence="6">HTH-type transcriptional repressor KstR2</fullName>
    </submittedName>
</protein>
<keyword evidence="1" id="KW-0805">Transcription regulation</keyword>
<dbReference type="InterPro" id="IPR001647">
    <property type="entry name" value="HTH_TetR"/>
</dbReference>
<keyword evidence="7" id="KW-1185">Reference proteome</keyword>
<dbReference type="OrthoDB" id="9779746at2"/>
<proteinExistence type="predicted"/>
<reference evidence="6 7" key="1">
    <citation type="submission" date="2015-12" db="EMBL/GenBank/DDBJ databases">
        <title>Genome sequence of the marine Rhodobacteraceae strain O3.65, Candidatus Tritonibacter horizontis.</title>
        <authorList>
            <person name="Poehlein A."/>
            <person name="Giebel H.A."/>
            <person name="Voget S."/>
            <person name="Brinkhoff T."/>
        </authorList>
    </citation>
    <scope>NUCLEOTIDE SEQUENCE [LARGE SCALE GENOMIC DNA]</scope>
    <source>
        <strain evidence="6 7">O3.65</strain>
    </source>
</reference>
<dbReference type="Gene3D" id="1.10.10.60">
    <property type="entry name" value="Homeodomain-like"/>
    <property type="match status" value="1"/>
</dbReference>
<dbReference type="RefSeq" id="WP_068249024.1">
    <property type="nucleotide sequence ID" value="NZ_LPUY01000138.1"/>
</dbReference>
<dbReference type="GO" id="GO:0003700">
    <property type="term" value="F:DNA-binding transcription factor activity"/>
    <property type="evidence" value="ECO:0007669"/>
    <property type="project" value="TreeGrafter"/>
</dbReference>
<dbReference type="SUPFAM" id="SSF46689">
    <property type="entry name" value="Homeodomain-like"/>
    <property type="match status" value="1"/>
</dbReference>
<keyword evidence="3" id="KW-0804">Transcription</keyword>
<feature type="DNA-binding region" description="H-T-H motif" evidence="4">
    <location>
        <begin position="33"/>
        <end position="52"/>
    </location>
</feature>
<feature type="domain" description="HTH tetR-type" evidence="5">
    <location>
        <begin position="10"/>
        <end position="70"/>
    </location>
</feature>
<accession>A0A132BQQ1</accession>
<dbReference type="FunFam" id="1.10.10.60:FF:000141">
    <property type="entry name" value="TetR family transcriptional regulator"/>
    <property type="match status" value="1"/>
</dbReference>
<dbReference type="PATRIC" id="fig|1768241.3.peg.4741"/>
<evidence type="ECO:0000256" key="4">
    <source>
        <dbReference type="PROSITE-ProRule" id="PRU00335"/>
    </source>
</evidence>
<dbReference type="PROSITE" id="PS50977">
    <property type="entry name" value="HTH_TETR_2"/>
    <property type="match status" value="1"/>
</dbReference>
<evidence type="ECO:0000259" key="5">
    <source>
        <dbReference type="PROSITE" id="PS50977"/>
    </source>
</evidence>
<dbReference type="SUPFAM" id="SSF48498">
    <property type="entry name" value="Tetracyclin repressor-like, C-terminal domain"/>
    <property type="match status" value="1"/>
</dbReference>
<dbReference type="PANTHER" id="PTHR30055">
    <property type="entry name" value="HTH-TYPE TRANSCRIPTIONAL REGULATOR RUTR"/>
    <property type="match status" value="1"/>
</dbReference>
<dbReference type="Pfam" id="PF00440">
    <property type="entry name" value="TetR_N"/>
    <property type="match status" value="1"/>
</dbReference>
<dbReference type="GO" id="GO:0000976">
    <property type="term" value="F:transcription cis-regulatory region binding"/>
    <property type="evidence" value="ECO:0007669"/>
    <property type="project" value="TreeGrafter"/>
</dbReference>
<evidence type="ECO:0000313" key="7">
    <source>
        <dbReference type="Proteomes" id="UP000068382"/>
    </source>
</evidence>
<evidence type="ECO:0000256" key="2">
    <source>
        <dbReference type="ARBA" id="ARBA00023125"/>
    </source>
</evidence>
<dbReference type="PRINTS" id="PR00455">
    <property type="entry name" value="HTHTETR"/>
</dbReference>
<dbReference type="AlphaFoldDB" id="A0A132BQQ1"/>
<dbReference type="InterPro" id="IPR009057">
    <property type="entry name" value="Homeodomain-like_sf"/>
</dbReference>
<keyword evidence="2 4" id="KW-0238">DNA-binding</keyword>
<dbReference type="Pfam" id="PF17932">
    <property type="entry name" value="TetR_C_24"/>
    <property type="match status" value="1"/>
</dbReference>
<dbReference type="InterPro" id="IPR036271">
    <property type="entry name" value="Tet_transcr_reg_TetR-rel_C_sf"/>
</dbReference>